<reference evidence="3" key="2">
    <citation type="submission" date="2020-09" db="EMBL/GenBank/DDBJ databases">
        <authorList>
            <person name="Sun Q."/>
            <person name="Zhou Y."/>
        </authorList>
    </citation>
    <scope>NUCLEOTIDE SEQUENCE</scope>
    <source>
        <strain evidence="3">CGMCC 4.7299</strain>
    </source>
</reference>
<name>A0A8J3C892_9ACTN</name>
<evidence type="ECO:0000256" key="1">
    <source>
        <dbReference type="SAM" id="MobiDB-lite"/>
    </source>
</evidence>
<dbReference type="AlphaFoldDB" id="A0A8J3C892"/>
<dbReference type="Pfam" id="PF10646">
    <property type="entry name" value="Germane"/>
    <property type="match status" value="1"/>
</dbReference>
<comment type="caution">
    <text evidence="3">The sequence shown here is derived from an EMBL/GenBank/DDBJ whole genome shotgun (WGS) entry which is preliminary data.</text>
</comment>
<dbReference type="EMBL" id="BMMX01000099">
    <property type="protein sequence ID" value="GGL21306.1"/>
    <property type="molecule type" value="Genomic_DNA"/>
</dbReference>
<evidence type="ECO:0000313" key="4">
    <source>
        <dbReference type="Proteomes" id="UP000656042"/>
    </source>
</evidence>
<dbReference type="Proteomes" id="UP000656042">
    <property type="component" value="Unassembled WGS sequence"/>
</dbReference>
<evidence type="ECO:0000313" key="3">
    <source>
        <dbReference type="EMBL" id="GGL21306.1"/>
    </source>
</evidence>
<dbReference type="InterPro" id="IPR019606">
    <property type="entry name" value="GerMN"/>
</dbReference>
<feature type="domain" description="GerMN" evidence="2">
    <location>
        <begin position="55"/>
        <end position="153"/>
    </location>
</feature>
<organism evidence="3 4">
    <name type="scientific">Mangrovihabitans endophyticus</name>
    <dbReference type="NCBI Taxonomy" id="1751298"/>
    <lineage>
        <taxon>Bacteria</taxon>
        <taxon>Bacillati</taxon>
        <taxon>Actinomycetota</taxon>
        <taxon>Actinomycetes</taxon>
        <taxon>Micromonosporales</taxon>
        <taxon>Micromonosporaceae</taxon>
        <taxon>Mangrovihabitans</taxon>
    </lineage>
</organism>
<proteinExistence type="predicted"/>
<protein>
    <recommendedName>
        <fullName evidence="2">GerMN domain-containing protein</fullName>
    </recommendedName>
</protein>
<dbReference type="RefSeq" id="WP_189083181.1">
    <property type="nucleotide sequence ID" value="NZ_BMMX01000099.1"/>
</dbReference>
<reference evidence="3" key="1">
    <citation type="journal article" date="2014" name="Int. J. Syst. Evol. Microbiol.">
        <title>Complete genome sequence of Corynebacterium casei LMG S-19264T (=DSM 44701T), isolated from a smear-ripened cheese.</title>
        <authorList>
            <consortium name="US DOE Joint Genome Institute (JGI-PGF)"/>
            <person name="Walter F."/>
            <person name="Albersmeier A."/>
            <person name="Kalinowski J."/>
            <person name="Ruckert C."/>
        </authorList>
    </citation>
    <scope>NUCLEOTIDE SEQUENCE</scope>
    <source>
        <strain evidence="3">CGMCC 4.7299</strain>
    </source>
</reference>
<sequence>MVAVALAGALGGGCGVPLDDEPRDMPGAGLRRSGAPAQDEAGRSVERLCWVRDGHLVRVQRRVPVPPTPTGLLNDLLAGPTADESANGLTSALTTMAGASLTLTGGRAVVEVGDTSNQGVRSDEVFAYGQMVCTLGASLDVGTVSFTSEGQPLSVPRADGSLSDAPLTIVDYSELLRE</sequence>
<accession>A0A8J3C892</accession>
<keyword evidence="4" id="KW-1185">Reference proteome</keyword>
<gene>
    <name evidence="3" type="ORF">GCM10012284_64930</name>
</gene>
<evidence type="ECO:0000259" key="2">
    <source>
        <dbReference type="Pfam" id="PF10646"/>
    </source>
</evidence>
<feature type="region of interest" description="Disordered" evidence="1">
    <location>
        <begin position="15"/>
        <end position="39"/>
    </location>
</feature>